<evidence type="ECO:0000313" key="4">
    <source>
        <dbReference type="Proteomes" id="UP000289784"/>
    </source>
</evidence>
<keyword evidence="1" id="KW-0812">Transmembrane</keyword>
<evidence type="ECO:0000259" key="2">
    <source>
        <dbReference type="Pfam" id="PF01569"/>
    </source>
</evidence>
<proteinExistence type="predicted"/>
<dbReference type="InterPro" id="IPR036938">
    <property type="entry name" value="PAP2/HPO_sf"/>
</dbReference>
<accession>A0A4Q1JUQ7</accession>
<dbReference type="AlphaFoldDB" id="A0A4Q1JUQ7"/>
<comment type="caution">
    <text evidence="3">The sequence shown here is derived from an EMBL/GenBank/DDBJ whole genome shotgun (WGS) entry which is preliminary data.</text>
</comment>
<keyword evidence="4" id="KW-1185">Reference proteome</keyword>
<feature type="transmembrane region" description="Helical" evidence="1">
    <location>
        <begin position="159"/>
        <end position="178"/>
    </location>
</feature>
<organism evidence="3 4">
    <name type="scientific">Pseudoxanthomonas composti</name>
    <dbReference type="NCBI Taxonomy" id="2137479"/>
    <lineage>
        <taxon>Bacteria</taxon>
        <taxon>Pseudomonadati</taxon>
        <taxon>Pseudomonadota</taxon>
        <taxon>Gammaproteobacteria</taxon>
        <taxon>Lysobacterales</taxon>
        <taxon>Lysobacteraceae</taxon>
        <taxon>Pseudoxanthomonas</taxon>
    </lineage>
</organism>
<feature type="domain" description="Phosphatidic acid phosphatase type 2/haloperoxidase" evidence="2">
    <location>
        <begin position="79"/>
        <end position="205"/>
    </location>
</feature>
<dbReference type="SUPFAM" id="SSF48317">
    <property type="entry name" value="Acid phosphatase/Vanadium-dependent haloperoxidase"/>
    <property type="match status" value="1"/>
</dbReference>
<dbReference type="EMBL" id="SAWZ01000005">
    <property type="protein sequence ID" value="RXR05457.1"/>
    <property type="molecule type" value="Genomic_DNA"/>
</dbReference>
<dbReference type="Pfam" id="PF01569">
    <property type="entry name" value="PAP2"/>
    <property type="match status" value="1"/>
</dbReference>
<dbReference type="OrthoDB" id="7348799at2"/>
<feature type="transmembrane region" description="Helical" evidence="1">
    <location>
        <begin position="134"/>
        <end position="152"/>
    </location>
</feature>
<name>A0A4Q1JUQ7_9GAMM</name>
<feature type="transmembrane region" description="Helical" evidence="1">
    <location>
        <begin position="78"/>
        <end position="96"/>
    </location>
</feature>
<protein>
    <submittedName>
        <fullName evidence="3">Phosphatase PAP2 family protein</fullName>
    </submittedName>
</protein>
<reference evidence="3 4" key="1">
    <citation type="submission" date="2019-01" db="EMBL/GenBank/DDBJ databases">
        <title>Pseudoxanthomonas composti sp. nov., isolated from compost.</title>
        <authorList>
            <person name="Yang G."/>
        </authorList>
    </citation>
    <scope>NUCLEOTIDE SEQUENCE [LARGE SCALE GENOMIC DNA]</scope>
    <source>
        <strain evidence="3 4">GSS15</strain>
    </source>
</reference>
<keyword evidence="1" id="KW-0472">Membrane</keyword>
<dbReference type="InterPro" id="IPR000326">
    <property type="entry name" value="PAP2/HPO"/>
</dbReference>
<sequence length="228" mass="24328">MLAYASAVLIGADGDRHLASWLYGLEGGHWAMKQAWLTEGLIHRGGRALSGLASLAVGLLMLRGFCARHSRLRAARWPLLRLLASVALATGVISLIKQHSGMDCPWDLSQYGGLRPYYSLFASRPAGLRASGCFPAGHASAGYAWLGLYCFAVSVRPRWASRALALALGAGLVFGIGQQLRGAHFLSHDVWTAAICWFVALGIHLLGVAARGPAGRVAGLAWSGRRTR</sequence>
<feature type="transmembrane region" description="Helical" evidence="1">
    <location>
        <begin position="190"/>
        <end position="210"/>
    </location>
</feature>
<keyword evidence="1" id="KW-1133">Transmembrane helix</keyword>
<gene>
    <name evidence="3" type="ORF">EPA99_10205</name>
</gene>
<feature type="transmembrane region" description="Helical" evidence="1">
    <location>
        <begin position="48"/>
        <end position="66"/>
    </location>
</feature>
<dbReference type="CDD" id="cd03396">
    <property type="entry name" value="PAP2_like_6"/>
    <property type="match status" value="1"/>
</dbReference>
<evidence type="ECO:0000256" key="1">
    <source>
        <dbReference type="SAM" id="Phobius"/>
    </source>
</evidence>
<dbReference type="Proteomes" id="UP000289784">
    <property type="component" value="Unassembled WGS sequence"/>
</dbReference>
<evidence type="ECO:0000313" key="3">
    <source>
        <dbReference type="EMBL" id="RXR05457.1"/>
    </source>
</evidence>